<name>A0A9D1XG38_9FIRM</name>
<dbReference type="GO" id="GO:0055085">
    <property type="term" value="P:transmembrane transport"/>
    <property type="evidence" value="ECO:0007669"/>
    <property type="project" value="InterPro"/>
</dbReference>
<dbReference type="AlphaFoldDB" id="A0A9D1XG38"/>
<evidence type="ECO:0000256" key="4">
    <source>
        <dbReference type="ARBA" id="ARBA00022692"/>
    </source>
</evidence>
<sequence>MKARKKPISKMARREARNFYLYTAPWLIGFLVLTLYPMLYSLYLSFTNMNLTGQGKFVGLENFIYAFTKDPLFFKTFGNTLKYVVMFVPSSLILAFFIALLLSKKVKGLGFFRTAFYIPYITSGVAVTILWGWIFNVDYGIINYVLSLVGIKGPNWLGNQKMAMVSIVILSLWTIGNNIIIMLAGIQDIPVSYYESAQIDGAGALRQVFSITLPLCTPTIYFNLIVTFISAFQIFQQPFILTNGGPLNATYTISMHLYNNGFLYGKMGYASMLAWGLFIVIMIITLIVQKSSKYWVFYDD</sequence>
<feature type="transmembrane region" description="Helical" evidence="7">
    <location>
        <begin position="267"/>
        <end position="288"/>
    </location>
</feature>
<organism evidence="9 10">
    <name type="scientific">Candidatus Fusicatenibacter merdavium</name>
    <dbReference type="NCBI Taxonomy" id="2838600"/>
    <lineage>
        <taxon>Bacteria</taxon>
        <taxon>Bacillati</taxon>
        <taxon>Bacillota</taxon>
        <taxon>Clostridia</taxon>
        <taxon>Lachnospirales</taxon>
        <taxon>Lachnospiraceae</taxon>
        <taxon>Fusicatenibacter</taxon>
    </lineage>
</organism>
<comment type="similarity">
    <text evidence="7">Belongs to the binding-protein-dependent transport system permease family.</text>
</comment>
<evidence type="ECO:0000259" key="8">
    <source>
        <dbReference type="PROSITE" id="PS50928"/>
    </source>
</evidence>
<feature type="transmembrane region" description="Helical" evidence="7">
    <location>
        <begin position="20"/>
        <end position="43"/>
    </location>
</feature>
<comment type="subcellular location">
    <subcellularLocation>
        <location evidence="1 7">Cell membrane</location>
        <topology evidence="1 7">Multi-pass membrane protein</topology>
    </subcellularLocation>
</comment>
<accession>A0A9D1XG38</accession>
<evidence type="ECO:0000313" key="9">
    <source>
        <dbReference type="EMBL" id="HIX77375.1"/>
    </source>
</evidence>
<reference evidence="9" key="1">
    <citation type="journal article" date="2021" name="PeerJ">
        <title>Extensive microbial diversity within the chicken gut microbiome revealed by metagenomics and culture.</title>
        <authorList>
            <person name="Gilroy R."/>
            <person name="Ravi A."/>
            <person name="Getino M."/>
            <person name="Pursley I."/>
            <person name="Horton D.L."/>
            <person name="Alikhan N.F."/>
            <person name="Baker D."/>
            <person name="Gharbi K."/>
            <person name="Hall N."/>
            <person name="Watson M."/>
            <person name="Adriaenssens E.M."/>
            <person name="Foster-Nyarko E."/>
            <person name="Jarju S."/>
            <person name="Secka A."/>
            <person name="Antonio M."/>
            <person name="Oren A."/>
            <person name="Chaudhuri R.R."/>
            <person name="La Ragione R."/>
            <person name="Hildebrand F."/>
            <person name="Pallen M.J."/>
        </authorList>
    </citation>
    <scope>NUCLEOTIDE SEQUENCE</scope>
    <source>
        <strain evidence="9">CHK183-1962</strain>
    </source>
</reference>
<keyword evidence="6 7" id="KW-0472">Membrane</keyword>
<dbReference type="GO" id="GO:0005886">
    <property type="term" value="C:plasma membrane"/>
    <property type="evidence" value="ECO:0007669"/>
    <property type="project" value="UniProtKB-SubCell"/>
</dbReference>
<keyword evidence="2 7" id="KW-0813">Transport</keyword>
<comment type="caution">
    <text evidence="9">The sequence shown here is derived from an EMBL/GenBank/DDBJ whole genome shotgun (WGS) entry which is preliminary data.</text>
</comment>
<dbReference type="Proteomes" id="UP000886890">
    <property type="component" value="Unassembled WGS sequence"/>
</dbReference>
<proteinExistence type="inferred from homology"/>
<dbReference type="PANTHER" id="PTHR30193:SF37">
    <property type="entry name" value="INNER MEMBRANE ABC TRANSPORTER PERMEASE PROTEIN YCJO"/>
    <property type="match status" value="1"/>
</dbReference>
<evidence type="ECO:0000256" key="2">
    <source>
        <dbReference type="ARBA" id="ARBA00022448"/>
    </source>
</evidence>
<feature type="domain" description="ABC transmembrane type-1" evidence="8">
    <location>
        <begin position="77"/>
        <end position="288"/>
    </location>
</feature>
<keyword evidence="3" id="KW-1003">Cell membrane</keyword>
<feature type="transmembrane region" description="Helical" evidence="7">
    <location>
        <begin position="114"/>
        <end position="135"/>
    </location>
</feature>
<dbReference type="CDD" id="cd06261">
    <property type="entry name" value="TM_PBP2"/>
    <property type="match status" value="1"/>
</dbReference>
<dbReference type="InterPro" id="IPR000515">
    <property type="entry name" value="MetI-like"/>
</dbReference>
<evidence type="ECO:0000256" key="5">
    <source>
        <dbReference type="ARBA" id="ARBA00022989"/>
    </source>
</evidence>
<dbReference type="InterPro" id="IPR051393">
    <property type="entry name" value="ABC_transporter_permease"/>
</dbReference>
<protein>
    <submittedName>
        <fullName evidence="9">Sugar ABC transporter permease</fullName>
    </submittedName>
</protein>
<keyword evidence="4 7" id="KW-0812">Transmembrane</keyword>
<dbReference type="EMBL" id="DXEK01000122">
    <property type="protein sequence ID" value="HIX77375.1"/>
    <property type="molecule type" value="Genomic_DNA"/>
</dbReference>
<dbReference type="Pfam" id="PF00528">
    <property type="entry name" value="BPD_transp_1"/>
    <property type="match status" value="1"/>
</dbReference>
<feature type="transmembrane region" description="Helical" evidence="7">
    <location>
        <begin position="165"/>
        <end position="186"/>
    </location>
</feature>
<keyword evidence="5 7" id="KW-1133">Transmembrane helix</keyword>
<evidence type="ECO:0000256" key="6">
    <source>
        <dbReference type="ARBA" id="ARBA00023136"/>
    </source>
</evidence>
<gene>
    <name evidence="9" type="ORF">H9734_07260</name>
</gene>
<dbReference type="PANTHER" id="PTHR30193">
    <property type="entry name" value="ABC TRANSPORTER PERMEASE PROTEIN"/>
    <property type="match status" value="1"/>
</dbReference>
<dbReference type="SUPFAM" id="SSF161098">
    <property type="entry name" value="MetI-like"/>
    <property type="match status" value="1"/>
</dbReference>
<evidence type="ECO:0000313" key="10">
    <source>
        <dbReference type="Proteomes" id="UP000886890"/>
    </source>
</evidence>
<dbReference type="Gene3D" id="1.10.3720.10">
    <property type="entry name" value="MetI-like"/>
    <property type="match status" value="1"/>
</dbReference>
<dbReference type="PROSITE" id="PS50928">
    <property type="entry name" value="ABC_TM1"/>
    <property type="match status" value="1"/>
</dbReference>
<dbReference type="SUPFAM" id="SSF160964">
    <property type="entry name" value="MalF N-terminal region-like"/>
    <property type="match status" value="1"/>
</dbReference>
<reference evidence="9" key="2">
    <citation type="submission" date="2021-04" db="EMBL/GenBank/DDBJ databases">
        <authorList>
            <person name="Gilroy R."/>
        </authorList>
    </citation>
    <scope>NUCLEOTIDE SEQUENCE</scope>
    <source>
        <strain evidence="9">CHK183-1962</strain>
    </source>
</reference>
<feature type="transmembrane region" description="Helical" evidence="7">
    <location>
        <begin position="83"/>
        <end position="102"/>
    </location>
</feature>
<dbReference type="InterPro" id="IPR035906">
    <property type="entry name" value="MetI-like_sf"/>
</dbReference>
<evidence type="ECO:0000256" key="3">
    <source>
        <dbReference type="ARBA" id="ARBA00022475"/>
    </source>
</evidence>
<evidence type="ECO:0000256" key="1">
    <source>
        <dbReference type="ARBA" id="ARBA00004651"/>
    </source>
</evidence>
<evidence type="ECO:0000256" key="7">
    <source>
        <dbReference type="RuleBase" id="RU363032"/>
    </source>
</evidence>